<protein>
    <recommendedName>
        <fullName evidence="2">ribonuclease T2</fullName>
        <ecNumber evidence="2">4.6.1.19</ecNumber>
    </recommendedName>
</protein>
<evidence type="ECO:0000256" key="5">
    <source>
        <dbReference type="SAM" id="SignalP"/>
    </source>
</evidence>
<comment type="similarity">
    <text evidence="1 4">Belongs to the RNase T2 family.</text>
</comment>
<evidence type="ECO:0000256" key="3">
    <source>
        <dbReference type="ARBA" id="ARBA00022759"/>
    </source>
</evidence>
<dbReference type="PROSITE" id="PS00531">
    <property type="entry name" value="RNASE_T2_2"/>
    <property type="match status" value="1"/>
</dbReference>
<keyword evidence="5" id="KW-0732">Signal</keyword>
<organism evidence="6 7">
    <name type="scientific">Saccharomycopsis crataegensis</name>
    <dbReference type="NCBI Taxonomy" id="43959"/>
    <lineage>
        <taxon>Eukaryota</taxon>
        <taxon>Fungi</taxon>
        <taxon>Dikarya</taxon>
        <taxon>Ascomycota</taxon>
        <taxon>Saccharomycotina</taxon>
        <taxon>Saccharomycetes</taxon>
        <taxon>Saccharomycopsidaceae</taxon>
        <taxon>Saccharomycopsis</taxon>
    </lineage>
</organism>
<accession>A0AAV5QKS3</accession>
<dbReference type="GO" id="GO:0006401">
    <property type="term" value="P:RNA catabolic process"/>
    <property type="evidence" value="ECO:0007669"/>
    <property type="project" value="TreeGrafter"/>
</dbReference>
<dbReference type="PANTHER" id="PTHR11240">
    <property type="entry name" value="RIBONUCLEASE T2"/>
    <property type="match status" value="1"/>
</dbReference>
<dbReference type="Pfam" id="PF00445">
    <property type="entry name" value="Ribonuclease_T2"/>
    <property type="match status" value="1"/>
</dbReference>
<dbReference type="AlphaFoldDB" id="A0AAV5QKS3"/>
<dbReference type="InterPro" id="IPR001568">
    <property type="entry name" value="RNase_T2-like"/>
</dbReference>
<comment type="caution">
    <text evidence="6">The sequence shown here is derived from an EMBL/GenBank/DDBJ whole genome shotgun (WGS) entry which is preliminary data.</text>
</comment>
<dbReference type="RefSeq" id="XP_064852276.1">
    <property type="nucleotide sequence ID" value="XM_064996204.1"/>
</dbReference>
<dbReference type="SUPFAM" id="SSF55895">
    <property type="entry name" value="Ribonuclease Rh-like"/>
    <property type="match status" value="1"/>
</dbReference>
<dbReference type="EC" id="4.6.1.19" evidence="2"/>
<dbReference type="EMBL" id="BTFZ01000006">
    <property type="protein sequence ID" value="GMM35276.1"/>
    <property type="molecule type" value="Genomic_DNA"/>
</dbReference>
<keyword evidence="3" id="KW-0540">Nuclease</keyword>
<dbReference type="Proteomes" id="UP001360560">
    <property type="component" value="Unassembled WGS sequence"/>
</dbReference>
<evidence type="ECO:0000313" key="7">
    <source>
        <dbReference type="Proteomes" id="UP001360560"/>
    </source>
</evidence>
<dbReference type="InterPro" id="IPR036430">
    <property type="entry name" value="RNase_T2-like_sf"/>
</dbReference>
<dbReference type="GO" id="GO:0033897">
    <property type="term" value="F:ribonuclease T2 activity"/>
    <property type="evidence" value="ECO:0007669"/>
    <property type="project" value="UniProtKB-EC"/>
</dbReference>
<evidence type="ECO:0000256" key="4">
    <source>
        <dbReference type="RuleBase" id="RU004328"/>
    </source>
</evidence>
<feature type="chain" id="PRO_5043405819" description="ribonuclease T2" evidence="5">
    <location>
        <begin position="17"/>
        <end position="277"/>
    </location>
</feature>
<sequence length="277" mass="31194">MKKCSIIPFLLTAVAAGPIVTPAWQNHMDLFTTPSACNSSQELMSCSFGNSSNVDTCCVENPGGVVLFTQLWNSDVVNSPTHQWTMHGSWPDNCDGTYGSFCNFENTEVDSVEEVLKSKGEYELISYMNNFWLNDNGTNDAFWSHEFNKHATCMSTIRPSCYDNYTEGQNVVDFVKMSIRQYHELPTFTWLADAGIVPSYSQTYKAEDIQAALDKAFGYKVFVGCTNGTILDEVWYYHQAQGSLLRQNFVKIDTTYASTCKGDVQYLPKQGKSFVLW</sequence>
<dbReference type="GO" id="GO:0003723">
    <property type="term" value="F:RNA binding"/>
    <property type="evidence" value="ECO:0007669"/>
    <property type="project" value="InterPro"/>
</dbReference>
<keyword evidence="3" id="KW-0378">Hydrolase</keyword>
<feature type="signal peptide" evidence="5">
    <location>
        <begin position="1"/>
        <end position="16"/>
    </location>
</feature>
<proteinExistence type="inferred from homology"/>
<dbReference type="PANTHER" id="PTHR11240:SF22">
    <property type="entry name" value="RIBONUCLEASE T2"/>
    <property type="match status" value="1"/>
</dbReference>
<gene>
    <name evidence="6" type="ORF">DASC09_026010</name>
</gene>
<name>A0AAV5QKS3_9ASCO</name>
<dbReference type="GO" id="GO:0005576">
    <property type="term" value="C:extracellular region"/>
    <property type="evidence" value="ECO:0007669"/>
    <property type="project" value="TreeGrafter"/>
</dbReference>
<dbReference type="Gene3D" id="3.90.730.10">
    <property type="entry name" value="Ribonuclease T2-like"/>
    <property type="match status" value="1"/>
</dbReference>
<keyword evidence="3" id="KW-0255">Endonuclease</keyword>
<evidence type="ECO:0000256" key="1">
    <source>
        <dbReference type="ARBA" id="ARBA00007469"/>
    </source>
</evidence>
<keyword evidence="7" id="KW-1185">Reference proteome</keyword>
<dbReference type="InterPro" id="IPR033130">
    <property type="entry name" value="RNase_T2_His_AS_2"/>
</dbReference>
<reference evidence="6 7" key="1">
    <citation type="journal article" date="2023" name="Elife">
        <title>Identification of key yeast species and microbe-microbe interactions impacting larval growth of Drosophila in the wild.</title>
        <authorList>
            <person name="Mure A."/>
            <person name="Sugiura Y."/>
            <person name="Maeda R."/>
            <person name="Honda K."/>
            <person name="Sakurai N."/>
            <person name="Takahashi Y."/>
            <person name="Watada M."/>
            <person name="Katoh T."/>
            <person name="Gotoh A."/>
            <person name="Gotoh Y."/>
            <person name="Taniguchi I."/>
            <person name="Nakamura K."/>
            <person name="Hayashi T."/>
            <person name="Katayama T."/>
            <person name="Uemura T."/>
            <person name="Hattori Y."/>
        </authorList>
    </citation>
    <scope>NUCLEOTIDE SEQUENCE [LARGE SCALE GENOMIC DNA]</scope>
    <source>
        <strain evidence="6 7">SC-9</strain>
    </source>
</reference>
<evidence type="ECO:0000256" key="2">
    <source>
        <dbReference type="ARBA" id="ARBA00012571"/>
    </source>
</evidence>
<evidence type="ECO:0000313" key="6">
    <source>
        <dbReference type="EMBL" id="GMM35276.1"/>
    </source>
</evidence>
<dbReference type="GeneID" id="90073255"/>